<comment type="pathway">
    <text evidence="1">Protein modification; protein lipoylation via exogenous pathway; protein N(6)-(lipoyl)lysine from lipoate: step 2/2.</text>
</comment>
<dbReference type="InterPro" id="IPR004143">
    <property type="entry name" value="BPL_LPL_catalytic"/>
</dbReference>
<dbReference type="GO" id="GO:0005524">
    <property type="term" value="F:ATP binding"/>
    <property type="evidence" value="ECO:0007669"/>
    <property type="project" value="UniProtKB-KW"/>
</dbReference>
<keyword evidence="6" id="KW-0067">ATP-binding</keyword>
<dbReference type="SUPFAM" id="SSF82649">
    <property type="entry name" value="SufE/NifU"/>
    <property type="match status" value="1"/>
</dbReference>
<dbReference type="SUPFAM" id="SSF55681">
    <property type="entry name" value="Class II aaRS and biotin synthetases"/>
    <property type="match status" value="1"/>
</dbReference>
<dbReference type="RefSeq" id="WP_035453134.1">
    <property type="nucleotide sequence ID" value="NZ_AZGA01000016.1"/>
</dbReference>
<dbReference type="CDD" id="cd16443">
    <property type="entry name" value="LplA"/>
    <property type="match status" value="1"/>
</dbReference>
<dbReference type="InterPro" id="IPR004562">
    <property type="entry name" value="LipoylTrfase_LipoateP_Ligase"/>
</dbReference>
<evidence type="ECO:0000256" key="7">
    <source>
        <dbReference type="ARBA" id="ARBA00048037"/>
    </source>
</evidence>
<dbReference type="InterPro" id="IPR045864">
    <property type="entry name" value="aa-tRNA-synth_II/BPL/LPL"/>
</dbReference>
<evidence type="ECO:0000256" key="3">
    <source>
        <dbReference type="ARBA" id="ARBA00012367"/>
    </source>
</evidence>
<comment type="pathway">
    <text evidence="2">Protein modification; protein lipoylation via exogenous pathway; protein N(6)-(lipoyl)lysine from lipoate: step 1/2.</text>
</comment>
<dbReference type="GO" id="GO:0016979">
    <property type="term" value="F:lipoate-protein ligase activity"/>
    <property type="evidence" value="ECO:0007669"/>
    <property type="project" value="UniProtKB-EC"/>
</dbReference>
<keyword evidence="10" id="KW-1185">Reference proteome</keyword>
<evidence type="ECO:0000313" key="10">
    <source>
        <dbReference type="Proteomes" id="UP000051236"/>
    </source>
</evidence>
<dbReference type="OrthoDB" id="9788148at2"/>
<evidence type="ECO:0000256" key="5">
    <source>
        <dbReference type="ARBA" id="ARBA00022741"/>
    </source>
</evidence>
<dbReference type="Gene3D" id="3.30.390.50">
    <property type="entry name" value="CO dehydrogenase flavoprotein, C-terminal domain"/>
    <property type="match status" value="1"/>
</dbReference>
<dbReference type="PATRIC" id="fig|1423734.3.peg.1324"/>
<dbReference type="NCBIfam" id="TIGR00545">
    <property type="entry name" value="lipoyltrans"/>
    <property type="match status" value="1"/>
</dbReference>
<keyword evidence="4 9" id="KW-0436">Ligase</keyword>
<dbReference type="GO" id="GO:0005737">
    <property type="term" value="C:cytoplasm"/>
    <property type="evidence" value="ECO:0007669"/>
    <property type="project" value="TreeGrafter"/>
</dbReference>
<reference evidence="9 10" key="1">
    <citation type="journal article" date="2015" name="Genome Announc.">
        <title>Expanding the biotechnology potential of lactobacilli through comparative genomics of 213 strains and associated genera.</title>
        <authorList>
            <person name="Sun Z."/>
            <person name="Harris H.M."/>
            <person name="McCann A."/>
            <person name="Guo C."/>
            <person name="Argimon S."/>
            <person name="Zhang W."/>
            <person name="Yang X."/>
            <person name="Jeffery I.B."/>
            <person name="Cooney J.C."/>
            <person name="Kagawa T.F."/>
            <person name="Liu W."/>
            <person name="Song Y."/>
            <person name="Salvetti E."/>
            <person name="Wrobel A."/>
            <person name="Rasinkangas P."/>
            <person name="Parkhill J."/>
            <person name="Rea M.C."/>
            <person name="O'Sullivan O."/>
            <person name="Ritari J."/>
            <person name="Douillard F.P."/>
            <person name="Paul Ross R."/>
            <person name="Yang R."/>
            <person name="Briner A.E."/>
            <person name="Felis G.E."/>
            <person name="de Vos W.M."/>
            <person name="Barrangou R."/>
            <person name="Klaenhammer T.R."/>
            <person name="Caufield P.W."/>
            <person name="Cui Y."/>
            <person name="Zhang H."/>
            <person name="O'Toole P.W."/>
        </authorList>
    </citation>
    <scope>NUCLEOTIDE SEQUENCE [LARGE SCALE GENOMIC DNA]</scope>
    <source>
        <strain evidence="9 10">DSM 18527</strain>
    </source>
</reference>
<dbReference type="UniPathway" id="UPA00537">
    <property type="reaction ID" value="UER00594"/>
</dbReference>
<evidence type="ECO:0000256" key="4">
    <source>
        <dbReference type="ARBA" id="ARBA00022598"/>
    </source>
</evidence>
<dbReference type="eggNOG" id="COG0095">
    <property type="taxonomic scope" value="Bacteria"/>
</dbReference>
<sequence>MIYIPVDTLDIYHNFALEYYLASEKRFSEPVFLLWSTTPTVMLGKYQDALAELNLEYIRQHHINVVRRYSGGGTIYTDEGGYQFTFIQPDTQQMIDFKAYINTIATALNQMQIPAIATSRNDLTVNDRKISGSAQYKHNGFTVHHGSLLFNTNLEQMYDALHVDNLKLRSKHIASILERTINIQTIRPDLTNQDFAADLQQHVLATVTNLRTYQLTPTDLARIKVIAKDKFQNSQFIYGHTPTTELSKKHYFKGGGLVKFDLTVKHGILTELHLSGDFFSSIDQYLLAKSLLGRPFRPDQVRPILIQQLQQQPILGISADDLLALLFS</sequence>
<dbReference type="AlphaFoldDB" id="X0PF06"/>
<feature type="domain" description="BPL/LPL catalytic" evidence="8">
    <location>
        <begin position="26"/>
        <end position="202"/>
    </location>
</feature>
<proteinExistence type="predicted"/>
<dbReference type="Gene3D" id="3.30.930.10">
    <property type="entry name" value="Bira Bifunctional Protein, Domain 2"/>
    <property type="match status" value="1"/>
</dbReference>
<evidence type="ECO:0000259" key="8">
    <source>
        <dbReference type="PROSITE" id="PS51733"/>
    </source>
</evidence>
<dbReference type="GO" id="GO:0009249">
    <property type="term" value="P:protein lipoylation"/>
    <property type="evidence" value="ECO:0007669"/>
    <property type="project" value="InterPro"/>
</dbReference>
<dbReference type="PROSITE" id="PS51733">
    <property type="entry name" value="BPL_LPL_CATALYTIC"/>
    <property type="match status" value="1"/>
</dbReference>
<dbReference type="PANTHER" id="PTHR12561:SF3">
    <property type="entry name" value="LIPOYLTRANSFERASE 1, MITOCHONDRIAL"/>
    <property type="match status" value="1"/>
</dbReference>
<evidence type="ECO:0000313" key="9">
    <source>
        <dbReference type="EMBL" id="KRM35183.1"/>
    </source>
</evidence>
<gene>
    <name evidence="9" type="ORF">FC83_GL001311</name>
</gene>
<evidence type="ECO:0000256" key="1">
    <source>
        <dbReference type="ARBA" id="ARBA00005085"/>
    </source>
</evidence>
<name>X0PF06_9LACO</name>
<dbReference type="Pfam" id="PF21948">
    <property type="entry name" value="LplA-B_cat"/>
    <property type="match status" value="1"/>
</dbReference>
<dbReference type="PANTHER" id="PTHR12561">
    <property type="entry name" value="LIPOATE-PROTEIN LIGASE"/>
    <property type="match status" value="1"/>
</dbReference>
<protein>
    <recommendedName>
        <fullName evidence="3">lipoate--protein ligase</fullName>
        <ecNumber evidence="3">6.3.1.20</ecNumber>
    </recommendedName>
</protein>
<evidence type="ECO:0000256" key="2">
    <source>
        <dbReference type="ARBA" id="ARBA00005124"/>
    </source>
</evidence>
<comment type="caution">
    <text evidence="9">The sequence shown here is derived from an EMBL/GenBank/DDBJ whole genome shotgun (WGS) entry which is preliminary data.</text>
</comment>
<organism evidence="9 10">
    <name type="scientific">Agrilactobacillus composti DSM 18527 = JCM 14202</name>
    <dbReference type="NCBI Taxonomy" id="1423734"/>
    <lineage>
        <taxon>Bacteria</taxon>
        <taxon>Bacillati</taxon>
        <taxon>Bacillota</taxon>
        <taxon>Bacilli</taxon>
        <taxon>Lactobacillales</taxon>
        <taxon>Lactobacillaceae</taxon>
        <taxon>Agrilactobacillus</taxon>
    </lineage>
</organism>
<dbReference type="InterPro" id="IPR019491">
    <property type="entry name" value="Lipoate_protein_ligase_C"/>
</dbReference>
<dbReference type="EC" id="6.3.1.20" evidence="3"/>
<dbReference type="Pfam" id="PF10437">
    <property type="entry name" value="Lip_prot_lig_C"/>
    <property type="match status" value="1"/>
</dbReference>
<dbReference type="STRING" id="1423734.FC83_GL001311"/>
<accession>X0PF06</accession>
<keyword evidence="5" id="KW-0547">Nucleotide-binding</keyword>
<dbReference type="GO" id="GO:0017118">
    <property type="term" value="F:lipoyltransferase activity"/>
    <property type="evidence" value="ECO:0007669"/>
    <property type="project" value="TreeGrafter"/>
</dbReference>
<comment type="catalytic activity">
    <reaction evidence="7">
        <text>L-lysyl-[lipoyl-carrier protein] + (R)-lipoate + ATP = N(6)-[(R)-lipoyl]-L-lysyl-[lipoyl-carrier protein] + AMP + diphosphate + H(+)</text>
        <dbReference type="Rhea" id="RHEA:49288"/>
        <dbReference type="Rhea" id="RHEA-COMP:10500"/>
        <dbReference type="Rhea" id="RHEA-COMP:10502"/>
        <dbReference type="ChEBI" id="CHEBI:15378"/>
        <dbReference type="ChEBI" id="CHEBI:29969"/>
        <dbReference type="ChEBI" id="CHEBI:30616"/>
        <dbReference type="ChEBI" id="CHEBI:33019"/>
        <dbReference type="ChEBI" id="CHEBI:83088"/>
        <dbReference type="ChEBI" id="CHEBI:83099"/>
        <dbReference type="ChEBI" id="CHEBI:456215"/>
        <dbReference type="EC" id="6.3.1.20"/>
    </reaction>
</comment>
<dbReference type="Proteomes" id="UP000051236">
    <property type="component" value="Unassembled WGS sequence"/>
</dbReference>
<evidence type="ECO:0000256" key="6">
    <source>
        <dbReference type="ARBA" id="ARBA00022840"/>
    </source>
</evidence>
<dbReference type="EMBL" id="AZGA01000016">
    <property type="protein sequence ID" value="KRM35183.1"/>
    <property type="molecule type" value="Genomic_DNA"/>
</dbReference>